<evidence type="ECO:0000256" key="3">
    <source>
        <dbReference type="ARBA" id="ARBA00022630"/>
    </source>
</evidence>
<dbReference type="GO" id="GO:0050031">
    <property type="term" value="F:L-pipecolate oxidase activity"/>
    <property type="evidence" value="ECO:0007669"/>
    <property type="project" value="TreeGrafter"/>
</dbReference>
<reference evidence="7" key="1">
    <citation type="submission" date="2023-03" db="EMBL/GenBank/DDBJ databases">
        <title>Massive genome expansion in bonnet fungi (Mycena s.s.) driven by repeated elements and novel gene families across ecological guilds.</title>
        <authorList>
            <consortium name="Lawrence Berkeley National Laboratory"/>
            <person name="Harder C.B."/>
            <person name="Miyauchi S."/>
            <person name="Viragh M."/>
            <person name="Kuo A."/>
            <person name="Thoen E."/>
            <person name="Andreopoulos B."/>
            <person name="Lu D."/>
            <person name="Skrede I."/>
            <person name="Drula E."/>
            <person name="Henrissat B."/>
            <person name="Morin E."/>
            <person name="Kohler A."/>
            <person name="Barry K."/>
            <person name="LaButti K."/>
            <person name="Morin E."/>
            <person name="Salamov A."/>
            <person name="Lipzen A."/>
            <person name="Mereny Z."/>
            <person name="Hegedus B."/>
            <person name="Baldrian P."/>
            <person name="Stursova M."/>
            <person name="Weitz H."/>
            <person name="Taylor A."/>
            <person name="Grigoriev I.V."/>
            <person name="Nagy L.G."/>
            <person name="Martin F."/>
            <person name="Kauserud H."/>
        </authorList>
    </citation>
    <scope>NUCLEOTIDE SEQUENCE</scope>
    <source>
        <strain evidence="7">CBHHK200</strain>
    </source>
</reference>
<keyword evidence="8" id="KW-1185">Reference proteome</keyword>
<feature type="domain" description="FAD dependent oxidoreductase" evidence="6">
    <location>
        <begin position="7"/>
        <end position="379"/>
    </location>
</feature>
<proteinExistence type="inferred from homology"/>
<keyword evidence="4" id="KW-0274">FAD</keyword>
<comment type="similarity">
    <text evidence="2">Belongs to the MSOX/MTOX family.</text>
</comment>
<evidence type="ECO:0000256" key="4">
    <source>
        <dbReference type="ARBA" id="ARBA00022827"/>
    </source>
</evidence>
<evidence type="ECO:0000259" key="6">
    <source>
        <dbReference type="Pfam" id="PF01266"/>
    </source>
</evidence>
<dbReference type="GO" id="GO:0050660">
    <property type="term" value="F:flavin adenine dinucleotide binding"/>
    <property type="evidence" value="ECO:0007669"/>
    <property type="project" value="InterPro"/>
</dbReference>
<evidence type="ECO:0000256" key="1">
    <source>
        <dbReference type="ARBA" id="ARBA00001974"/>
    </source>
</evidence>
<gene>
    <name evidence="7" type="ORF">C8F04DRAFT_316414</name>
</gene>
<keyword evidence="5" id="KW-0560">Oxidoreductase</keyword>
<evidence type="ECO:0000313" key="7">
    <source>
        <dbReference type="EMBL" id="KAJ7039065.1"/>
    </source>
</evidence>
<protein>
    <submittedName>
        <fullName evidence="7">FAD dependent oxidoreductase</fullName>
    </submittedName>
</protein>
<dbReference type="EMBL" id="JARJCM010000028">
    <property type="protein sequence ID" value="KAJ7039065.1"/>
    <property type="molecule type" value="Genomic_DNA"/>
</dbReference>
<dbReference type="Pfam" id="PF01266">
    <property type="entry name" value="DAO"/>
    <property type="match status" value="1"/>
</dbReference>
<name>A0AAD6X889_9AGAR</name>
<dbReference type="InterPro" id="IPR045170">
    <property type="entry name" value="MTOX"/>
</dbReference>
<evidence type="ECO:0000313" key="8">
    <source>
        <dbReference type="Proteomes" id="UP001218188"/>
    </source>
</evidence>
<dbReference type="Gene3D" id="3.50.50.60">
    <property type="entry name" value="FAD/NAD(P)-binding domain"/>
    <property type="match status" value="1"/>
</dbReference>
<dbReference type="GO" id="GO:0008115">
    <property type="term" value="F:sarcosine oxidase activity"/>
    <property type="evidence" value="ECO:0007669"/>
    <property type="project" value="TreeGrafter"/>
</dbReference>
<sequence length="425" mass="46596">MAQQRKTLIVGSGCFGLSTALELLKRGYQDVTVIDRAKTLPAPDGASNDLNRVVRTSYADVFYSKLAKDAIDLWKTDEWLDTYHECGVLVLGSPDSTVDYKDQAYLHDLAMNLRIEPLESQSALRKVFPPEAIVGSFAYHTGYLNRDGGWANAGQGISILMSKVTALNGKIITGKGVTELIQHGQSLKTTGVRCSDGTDFEADLVVLATGSWTSSAFPDLPMGNIFRATGHCLAMIQLTPEEGDIYRQCPVILDFESGFYIFPPNEQNLVKMAIHTAGYSHSIGPQKISTPRTATSDPETGLRIPRANVKQLRDGLRTVYPTLAEKPFVATRLCWYNDSLDGDWVIGYHPQSENSLVIATAGSGHAYKFLPVLGRLVADAIESKLSPALVAKFALDRTPTHVDESRHDEVQELDLDQLCTSDDLQ</sequence>
<dbReference type="GO" id="GO:0004657">
    <property type="term" value="F:proline dehydrogenase activity"/>
    <property type="evidence" value="ECO:0007669"/>
    <property type="project" value="TreeGrafter"/>
</dbReference>
<keyword evidence="3" id="KW-0285">Flavoprotein</keyword>
<dbReference type="InterPro" id="IPR036188">
    <property type="entry name" value="FAD/NAD-bd_sf"/>
</dbReference>
<dbReference type="Proteomes" id="UP001218188">
    <property type="component" value="Unassembled WGS sequence"/>
</dbReference>
<comment type="caution">
    <text evidence="7">The sequence shown here is derived from an EMBL/GenBank/DDBJ whole genome shotgun (WGS) entry which is preliminary data.</text>
</comment>
<dbReference type="PANTHER" id="PTHR10961:SF46">
    <property type="entry name" value="PEROXISOMAL SARCOSINE OXIDASE"/>
    <property type="match status" value="1"/>
</dbReference>
<dbReference type="InterPro" id="IPR006076">
    <property type="entry name" value="FAD-dep_OxRdtase"/>
</dbReference>
<evidence type="ECO:0000256" key="5">
    <source>
        <dbReference type="ARBA" id="ARBA00023002"/>
    </source>
</evidence>
<comment type="cofactor">
    <cofactor evidence="1">
        <name>FAD</name>
        <dbReference type="ChEBI" id="CHEBI:57692"/>
    </cofactor>
</comment>
<dbReference type="Gene3D" id="3.30.9.10">
    <property type="entry name" value="D-Amino Acid Oxidase, subunit A, domain 2"/>
    <property type="match status" value="1"/>
</dbReference>
<dbReference type="PANTHER" id="PTHR10961">
    <property type="entry name" value="PEROXISOMAL SARCOSINE OXIDASE"/>
    <property type="match status" value="1"/>
</dbReference>
<evidence type="ECO:0000256" key="2">
    <source>
        <dbReference type="ARBA" id="ARBA00010989"/>
    </source>
</evidence>
<organism evidence="7 8">
    <name type="scientific">Mycena alexandri</name>
    <dbReference type="NCBI Taxonomy" id="1745969"/>
    <lineage>
        <taxon>Eukaryota</taxon>
        <taxon>Fungi</taxon>
        <taxon>Dikarya</taxon>
        <taxon>Basidiomycota</taxon>
        <taxon>Agaricomycotina</taxon>
        <taxon>Agaricomycetes</taxon>
        <taxon>Agaricomycetidae</taxon>
        <taxon>Agaricales</taxon>
        <taxon>Marasmiineae</taxon>
        <taxon>Mycenaceae</taxon>
        <taxon>Mycena</taxon>
    </lineage>
</organism>
<dbReference type="SUPFAM" id="SSF51905">
    <property type="entry name" value="FAD/NAD(P)-binding domain"/>
    <property type="match status" value="1"/>
</dbReference>
<dbReference type="AlphaFoldDB" id="A0AAD6X889"/>
<accession>A0AAD6X889</accession>